<dbReference type="PROSITE" id="PS51257">
    <property type="entry name" value="PROKAR_LIPOPROTEIN"/>
    <property type="match status" value="1"/>
</dbReference>
<accession>A0ABU5GEK2</accession>
<keyword evidence="2" id="KW-0813">Transport</keyword>
<organism evidence="5 6">
    <name type="scientific">Actinotignum timonense</name>
    <dbReference type="NCBI Taxonomy" id="1870995"/>
    <lineage>
        <taxon>Bacteria</taxon>
        <taxon>Bacillati</taxon>
        <taxon>Actinomycetota</taxon>
        <taxon>Actinomycetes</taxon>
        <taxon>Actinomycetales</taxon>
        <taxon>Actinomycetaceae</taxon>
        <taxon>Actinotignum</taxon>
    </lineage>
</organism>
<evidence type="ECO:0000256" key="3">
    <source>
        <dbReference type="ARBA" id="ARBA00022729"/>
    </source>
</evidence>
<protein>
    <submittedName>
        <fullName evidence="5">ABC transporter substrate-binding protein</fullName>
    </submittedName>
</protein>
<gene>
    <name evidence="5" type="ORF">R6P33_09360</name>
</gene>
<dbReference type="PANTHER" id="PTHR43649">
    <property type="entry name" value="ARABINOSE-BINDING PROTEIN-RELATED"/>
    <property type="match status" value="1"/>
</dbReference>
<evidence type="ECO:0000313" key="6">
    <source>
        <dbReference type="Proteomes" id="UP001284901"/>
    </source>
</evidence>
<proteinExistence type="inferred from homology"/>
<reference evidence="5 6" key="1">
    <citation type="submission" date="2023-10" db="EMBL/GenBank/DDBJ databases">
        <title>Whole Genome based description of the genera Actinobaculum and Actinotignum reveals a complex phylogenetic relationship within the species included in the genus Actinotignum.</title>
        <authorList>
            <person name="Jensen C.S."/>
            <person name="Dargis R."/>
            <person name="Kemp M."/>
            <person name="Christensen J.J."/>
        </authorList>
    </citation>
    <scope>NUCLEOTIDE SEQUENCE [LARGE SCALE GENOMIC DNA]</scope>
    <source>
        <strain evidence="5 6">SLA_B089</strain>
    </source>
</reference>
<dbReference type="RefSeq" id="WP_087071224.1">
    <property type="nucleotide sequence ID" value="NZ_CAUPFC010000035.1"/>
</dbReference>
<sequence>MHSVKKIAALAAAGLVAIAGLGGCVSNSDSGGGSEGGAGKVYFLNYKPESDQAFQELAKKYHEQTGVDIKIVSATGGSYEPTLANELGRADGPTIFRVDGPIGLAKWKQYASDISDAPFIEAMTDKEMALKGDDGKVYGVPHAVEGYGIIYNDAILQKYFALPGAKAKSVDEIKNFDKLKEVADDMQAKKDELGIKGAFAVTSLSPNEDWRWQTHLMNWPLFYELRDKGVQDTGSIEGTYLDNMKKIFDLYLTDSTVDPSQTTAKAVTDSMAEFALGQVAFVQNGNWAWSQIDGVDGNTVKAEDIHFLPIYMGVKGEEKAGISVGTEAYLTINNKASDADKKASMDFLNWMLNDPTGAKLCAEDLGFIAPFKEYASLSPTDPLGKEVIKYMKDTEHYNVAWDFQVAPSMEFKNGLGQHLSQYAVGKESWDQVKDYFVTQWNTEKAAAGVK</sequence>
<evidence type="ECO:0000256" key="2">
    <source>
        <dbReference type="ARBA" id="ARBA00022448"/>
    </source>
</evidence>
<evidence type="ECO:0000313" key="5">
    <source>
        <dbReference type="EMBL" id="MDY5147218.1"/>
    </source>
</evidence>
<dbReference type="GeneID" id="92813109"/>
<comment type="caution">
    <text evidence="5">The sequence shown here is derived from an EMBL/GenBank/DDBJ whole genome shotgun (WGS) entry which is preliminary data.</text>
</comment>
<keyword evidence="6" id="KW-1185">Reference proteome</keyword>
<dbReference type="Proteomes" id="UP001284901">
    <property type="component" value="Unassembled WGS sequence"/>
</dbReference>
<dbReference type="SUPFAM" id="SSF53850">
    <property type="entry name" value="Periplasmic binding protein-like II"/>
    <property type="match status" value="1"/>
</dbReference>
<dbReference type="InterPro" id="IPR050490">
    <property type="entry name" value="Bact_solute-bd_prot1"/>
</dbReference>
<dbReference type="Gene3D" id="3.40.190.10">
    <property type="entry name" value="Periplasmic binding protein-like II"/>
    <property type="match status" value="2"/>
</dbReference>
<evidence type="ECO:0000256" key="1">
    <source>
        <dbReference type="ARBA" id="ARBA00008520"/>
    </source>
</evidence>
<comment type="similarity">
    <text evidence="1">Belongs to the bacterial solute-binding protein 1 family.</text>
</comment>
<dbReference type="Pfam" id="PF13416">
    <property type="entry name" value="SBP_bac_8"/>
    <property type="match status" value="1"/>
</dbReference>
<dbReference type="EMBL" id="JAWNFY010000039">
    <property type="protein sequence ID" value="MDY5147218.1"/>
    <property type="molecule type" value="Genomic_DNA"/>
</dbReference>
<feature type="signal peptide" evidence="4">
    <location>
        <begin position="1"/>
        <end position="19"/>
    </location>
</feature>
<name>A0ABU5GEK2_9ACTO</name>
<evidence type="ECO:0000256" key="4">
    <source>
        <dbReference type="SAM" id="SignalP"/>
    </source>
</evidence>
<dbReference type="PANTHER" id="PTHR43649:SF34">
    <property type="entry name" value="ABC TRANSPORTER PERIPLASMIC-BINDING PROTEIN YCJN-RELATED"/>
    <property type="match status" value="1"/>
</dbReference>
<feature type="chain" id="PRO_5045647490" evidence="4">
    <location>
        <begin position="20"/>
        <end position="450"/>
    </location>
</feature>
<dbReference type="InterPro" id="IPR006059">
    <property type="entry name" value="SBP"/>
</dbReference>
<keyword evidence="3 4" id="KW-0732">Signal</keyword>